<reference evidence="3 4" key="1">
    <citation type="submission" date="2024-11" db="EMBL/GenBank/DDBJ databases">
        <title>Using genomics to understand microbial adaptation to soil warming.</title>
        <authorList>
            <person name="Deangelis K.M. PhD."/>
        </authorList>
    </citation>
    <scope>NUCLEOTIDE SEQUENCE [LARGE SCALE GENOMIC DNA]</scope>
    <source>
        <strain evidence="3 4">GAS97</strain>
    </source>
</reference>
<dbReference type="SUPFAM" id="SSF56954">
    <property type="entry name" value="Outer membrane efflux proteins (OEP)"/>
    <property type="match status" value="1"/>
</dbReference>
<organism evidence="3 4">
    <name type="scientific">Caballeronia udeis</name>
    <dbReference type="NCBI Taxonomy" id="1232866"/>
    <lineage>
        <taxon>Bacteria</taxon>
        <taxon>Pseudomonadati</taxon>
        <taxon>Pseudomonadota</taxon>
        <taxon>Betaproteobacteria</taxon>
        <taxon>Burkholderiales</taxon>
        <taxon>Burkholderiaceae</taxon>
        <taxon>Caballeronia</taxon>
    </lineage>
</organism>
<dbReference type="PANTHER" id="PTHR30203:SF33">
    <property type="entry name" value="BLR4455 PROTEIN"/>
    <property type="match status" value="1"/>
</dbReference>
<comment type="similarity">
    <text evidence="1 2">Belongs to the outer membrane factor (OMF) (TC 1.B.17) family.</text>
</comment>
<evidence type="ECO:0000313" key="4">
    <source>
        <dbReference type="Proteomes" id="UP001620514"/>
    </source>
</evidence>
<keyword evidence="2" id="KW-0564">Palmitate</keyword>
<dbReference type="InterPro" id="IPR010131">
    <property type="entry name" value="MdtP/NodT-like"/>
</dbReference>
<keyword evidence="4" id="KW-1185">Reference proteome</keyword>
<dbReference type="NCBIfam" id="TIGR01845">
    <property type="entry name" value="outer_NodT"/>
    <property type="match status" value="1"/>
</dbReference>
<evidence type="ECO:0000256" key="2">
    <source>
        <dbReference type="RuleBase" id="RU362097"/>
    </source>
</evidence>
<protein>
    <submittedName>
        <fullName evidence="3">NodT family efflux transporter outer membrane factor (OMF) lipoprotein</fullName>
    </submittedName>
</protein>
<dbReference type="Pfam" id="PF02321">
    <property type="entry name" value="OEP"/>
    <property type="match status" value="2"/>
</dbReference>
<name>A0ABW8MDZ2_9BURK</name>
<keyword evidence="2 3" id="KW-0449">Lipoprotein</keyword>
<sequence length="499" mass="52680">MSEPPRSALLPAFCRAEPVRPACAAVLVLALALLFSGCSLVPAYKRPDAPLAQRFDGAASASLAGTTPVRSEWWRAYQDPALNALVERSLRNNFSLASAVATVEEARGNAEKAGAPLYPSLTFGATYDRSHQGGTGGQKGSTGKSQSVFLEASYEVDFWGLNAANANAAMLLARASEFDRDTVALTLTASVANTYFQIQSLRRRVMLARTISTDAEHILQLLIAQKGAGVATELQIQQQRNALATFQANVPVLQQQLDQSLHLLAVLTGSAPEQMNVAEVQLSAIPIPAVRPDLPSSLLEARSDIRSKEATLQSANYSVGAARAAYFPTLLLTADGGLSSGSLSHFLTSPFASIATALAAPIFDGGALHGQLHANQAAVTKGVADYRQTIVTALQDVEDSLTAAQQQQLAETFDQTAAAAARQAATLAEAQYKYGTVDFLTVLDAQRTLYQAEDTLVQARLLRLQASVGLFRAFGGGFGVTDSAREASPSSPQSNPGNS</sequence>
<dbReference type="InterPro" id="IPR003423">
    <property type="entry name" value="OMP_efflux"/>
</dbReference>
<evidence type="ECO:0000313" key="3">
    <source>
        <dbReference type="EMBL" id="MFK4441904.1"/>
    </source>
</evidence>
<dbReference type="Proteomes" id="UP001620514">
    <property type="component" value="Unassembled WGS sequence"/>
</dbReference>
<dbReference type="Gene3D" id="2.20.200.10">
    <property type="entry name" value="Outer membrane efflux proteins (OEP)"/>
    <property type="match status" value="1"/>
</dbReference>
<evidence type="ECO:0000256" key="1">
    <source>
        <dbReference type="ARBA" id="ARBA00007613"/>
    </source>
</evidence>
<keyword evidence="2" id="KW-1134">Transmembrane beta strand</keyword>
<dbReference type="RefSeq" id="WP_404605951.1">
    <property type="nucleotide sequence ID" value="NZ_JBIYDN010000004.1"/>
</dbReference>
<comment type="subcellular location">
    <subcellularLocation>
        <location evidence="2">Cell membrane</location>
        <topology evidence="2">Lipid-anchor</topology>
    </subcellularLocation>
</comment>
<dbReference type="EMBL" id="JBIYDN010000004">
    <property type="protein sequence ID" value="MFK4441904.1"/>
    <property type="molecule type" value="Genomic_DNA"/>
</dbReference>
<accession>A0ABW8MDZ2</accession>
<comment type="caution">
    <text evidence="3">The sequence shown here is derived from an EMBL/GenBank/DDBJ whole genome shotgun (WGS) entry which is preliminary data.</text>
</comment>
<keyword evidence="2" id="KW-0472">Membrane</keyword>
<proteinExistence type="inferred from homology"/>
<dbReference type="Gene3D" id="1.20.1600.10">
    <property type="entry name" value="Outer membrane efflux proteins (OEP)"/>
    <property type="match status" value="1"/>
</dbReference>
<gene>
    <name evidence="3" type="ORF">ABH943_001919</name>
</gene>
<keyword evidence="2" id="KW-0812">Transmembrane</keyword>
<dbReference type="PANTHER" id="PTHR30203">
    <property type="entry name" value="OUTER MEMBRANE CATION EFFLUX PROTEIN"/>
    <property type="match status" value="1"/>
</dbReference>